<evidence type="ECO:0000256" key="2">
    <source>
        <dbReference type="ARBA" id="ARBA00022801"/>
    </source>
</evidence>
<keyword evidence="3" id="KW-0732">Signal</keyword>
<comment type="similarity">
    <text evidence="1">Belongs to the sulfatase family.</text>
</comment>
<organism evidence="5 6">
    <name type="scientific">Adhaeretor mobilis</name>
    <dbReference type="NCBI Taxonomy" id="1930276"/>
    <lineage>
        <taxon>Bacteria</taxon>
        <taxon>Pseudomonadati</taxon>
        <taxon>Planctomycetota</taxon>
        <taxon>Planctomycetia</taxon>
        <taxon>Pirellulales</taxon>
        <taxon>Lacipirellulaceae</taxon>
        <taxon>Adhaeretor</taxon>
    </lineage>
</organism>
<dbReference type="Pfam" id="PF00884">
    <property type="entry name" value="Sulfatase"/>
    <property type="match status" value="1"/>
</dbReference>
<dbReference type="FunFam" id="3.40.720.10:FF:000070">
    <property type="entry name" value="Arylsulfatase A"/>
    <property type="match status" value="1"/>
</dbReference>
<feature type="signal peptide" evidence="3">
    <location>
        <begin position="1"/>
        <end position="45"/>
    </location>
</feature>
<dbReference type="EC" id="3.1.6.1" evidence="5"/>
<evidence type="ECO:0000313" key="5">
    <source>
        <dbReference type="EMBL" id="QDT00888.1"/>
    </source>
</evidence>
<dbReference type="PANTHER" id="PTHR42693:SF53">
    <property type="entry name" value="ENDO-4-O-SULFATASE"/>
    <property type="match status" value="1"/>
</dbReference>
<dbReference type="GO" id="GO:0004065">
    <property type="term" value="F:arylsulfatase activity"/>
    <property type="evidence" value="ECO:0007669"/>
    <property type="project" value="UniProtKB-EC"/>
</dbReference>
<dbReference type="CDD" id="cd16146">
    <property type="entry name" value="ARS_like"/>
    <property type="match status" value="1"/>
</dbReference>
<dbReference type="AlphaFoldDB" id="A0A517N1K2"/>
<protein>
    <submittedName>
        <fullName evidence="5">Arylsulfatase</fullName>
        <ecNumber evidence="5">3.1.6.1</ecNumber>
    </submittedName>
</protein>
<feature type="chain" id="PRO_5021952216" evidence="3">
    <location>
        <begin position="46"/>
        <end position="615"/>
    </location>
</feature>
<dbReference type="InterPro" id="IPR050738">
    <property type="entry name" value="Sulfatase"/>
</dbReference>
<dbReference type="InterPro" id="IPR000917">
    <property type="entry name" value="Sulfatase_N"/>
</dbReference>
<name>A0A517N1K2_9BACT</name>
<dbReference type="KEGG" id="amob:HG15A2_42300"/>
<keyword evidence="2 5" id="KW-0378">Hydrolase</keyword>
<feature type="domain" description="Sulfatase N-terminal" evidence="4">
    <location>
        <begin position="49"/>
        <end position="356"/>
    </location>
</feature>
<keyword evidence="6" id="KW-1185">Reference proteome</keyword>
<dbReference type="Gene3D" id="3.40.720.10">
    <property type="entry name" value="Alkaline Phosphatase, subunit A"/>
    <property type="match status" value="1"/>
</dbReference>
<proteinExistence type="inferred from homology"/>
<evidence type="ECO:0000313" key="6">
    <source>
        <dbReference type="Proteomes" id="UP000319852"/>
    </source>
</evidence>
<dbReference type="Proteomes" id="UP000319852">
    <property type="component" value="Chromosome"/>
</dbReference>
<reference evidence="5 6" key="1">
    <citation type="submission" date="2019-02" db="EMBL/GenBank/DDBJ databases">
        <title>Deep-cultivation of Planctomycetes and their phenomic and genomic characterization uncovers novel biology.</title>
        <authorList>
            <person name="Wiegand S."/>
            <person name="Jogler M."/>
            <person name="Boedeker C."/>
            <person name="Pinto D."/>
            <person name="Vollmers J."/>
            <person name="Rivas-Marin E."/>
            <person name="Kohn T."/>
            <person name="Peeters S.H."/>
            <person name="Heuer A."/>
            <person name="Rast P."/>
            <person name="Oberbeckmann S."/>
            <person name="Bunk B."/>
            <person name="Jeske O."/>
            <person name="Meyerdierks A."/>
            <person name="Storesund J.E."/>
            <person name="Kallscheuer N."/>
            <person name="Luecker S."/>
            <person name="Lage O.M."/>
            <person name="Pohl T."/>
            <person name="Merkel B.J."/>
            <person name="Hornburger P."/>
            <person name="Mueller R.-W."/>
            <person name="Bruemmer F."/>
            <person name="Labrenz M."/>
            <person name="Spormann A.M."/>
            <person name="Op den Camp H."/>
            <person name="Overmann J."/>
            <person name="Amann R."/>
            <person name="Jetten M.S.M."/>
            <person name="Mascher T."/>
            <person name="Medema M.H."/>
            <person name="Devos D.P."/>
            <person name="Kaster A.-K."/>
            <person name="Ovreas L."/>
            <person name="Rohde M."/>
            <person name="Galperin M.Y."/>
            <person name="Jogler C."/>
        </authorList>
    </citation>
    <scope>NUCLEOTIDE SEQUENCE [LARGE SCALE GENOMIC DNA]</scope>
    <source>
        <strain evidence="5 6">HG15A2</strain>
    </source>
</reference>
<dbReference type="PANTHER" id="PTHR42693">
    <property type="entry name" value="ARYLSULFATASE FAMILY MEMBER"/>
    <property type="match status" value="1"/>
</dbReference>
<dbReference type="SUPFAM" id="SSF53649">
    <property type="entry name" value="Alkaline phosphatase-like"/>
    <property type="match status" value="1"/>
</dbReference>
<accession>A0A517N1K2</accession>
<evidence type="ECO:0000256" key="1">
    <source>
        <dbReference type="ARBA" id="ARBA00008779"/>
    </source>
</evidence>
<sequence length="615" mass="67951" precursor="true">MLRITQYKQGKPDGPESIGMENIMTHKLSVWLVLLLLAVSPAAHAAQRPNVMLVITDDQGYGDLGCHGNPVLKTPNIDSLYAQSARFTDFHVSPTCSPTRGALMSGHYSNRAGTWHTIMGRSILFEGETTLGEAFSSGGYATGMFGKWHIGDNYPYRPEDRGFGTVVRHGGGGIGQTPDVWDNAYFDDSYFCNGQIEKRHGYCTDVFFDETKKFIQGAVAEGKPFFAYLSTNAPHGPMLCPEEFSAPYREQVGEKQAVFFGMIANIDKNVGELRAWLKNEGLAENTIFIFMTDNGTAAGARIHNAGMRGGKGSQFEGGHRVPLFIHWPEGGIDKPVDIDRLSAHIDVLPTLQELCGLPEQEDYEIDGVSLMPLLKDPQADWPDRVIVTDSQRVLDPKKWKNCSTMTQRWRLVNGKGLYEIAKDPGQKHDVSKEHPQVVEKLRAAYEDWWQSLQPALARHAEIVLGNPEENPSRLTCHDWLTDDGGHSPWNQATIRAGQSTVGDWAVRVEQAGKYRITLRRWPAEAATPLTDALPAGSTVPGMEAFRETPGKALKIRSAGIQIGDVKLQRPAASDAESVEFEAKLPEGSERLRCYFELADGSTIGAYYADVELLSN</sequence>
<dbReference type="Gene3D" id="3.30.1120.10">
    <property type="match status" value="1"/>
</dbReference>
<dbReference type="EMBL" id="CP036263">
    <property type="protein sequence ID" value="QDT00888.1"/>
    <property type="molecule type" value="Genomic_DNA"/>
</dbReference>
<evidence type="ECO:0000256" key="3">
    <source>
        <dbReference type="SAM" id="SignalP"/>
    </source>
</evidence>
<evidence type="ECO:0000259" key="4">
    <source>
        <dbReference type="Pfam" id="PF00884"/>
    </source>
</evidence>
<gene>
    <name evidence="5" type="primary">atsA_22</name>
    <name evidence="5" type="ORF">HG15A2_42300</name>
</gene>
<dbReference type="InterPro" id="IPR017850">
    <property type="entry name" value="Alkaline_phosphatase_core_sf"/>
</dbReference>